<dbReference type="HOGENOM" id="CLU_029538_5_0_1"/>
<proteinExistence type="inferred from homology"/>
<gene>
    <name evidence="3" type="ORF">X797_010648</name>
</gene>
<dbReference type="GO" id="GO:0004806">
    <property type="term" value="F:triacylglycerol lipase activity"/>
    <property type="evidence" value="ECO:0007669"/>
    <property type="project" value="UniProtKB-UniRule"/>
</dbReference>
<feature type="signal peptide" evidence="2">
    <location>
        <begin position="1"/>
        <end position="18"/>
    </location>
</feature>
<dbReference type="Pfam" id="PF03583">
    <property type="entry name" value="LIP"/>
    <property type="match status" value="1"/>
</dbReference>
<evidence type="ECO:0000256" key="1">
    <source>
        <dbReference type="ARBA" id="ARBA00022801"/>
    </source>
</evidence>
<evidence type="ECO:0000256" key="2">
    <source>
        <dbReference type="PIRNR" id="PIRNR029171"/>
    </source>
</evidence>
<dbReference type="PANTHER" id="PTHR34853">
    <property type="match status" value="1"/>
</dbReference>
<evidence type="ECO:0000313" key="3">
    <source>
        <dbReference type="EMBL" id="EXU96263.1"/>
    </source>
</evidence>
<comment type="similarity">
    <text evidence="2">Belongs to the AB hydrolase superfamily. Lipase family.</text>
</comment>
<dbReference type="PIRSF" id="PIRSF029171">
    <property type="entry name" value="Esterase_LipA"/>
    <property type="match status" value="1"/>
</dbReference>
<name>A0A014QTN8_9HYPO</name>
<accession>A0A014QTN8</accession>
<keyword evidence="2" id="KW-0732">Signal</keyword>
<dbReference type="eggNOG" id="ENOG502SI7U">
    <property type="taxonomic scope" value="Eukaryota"/>
</dbReference>
<evidence type="ECO:0000313" key="4">
    <source>
        <dbReference type="Proteomes" id="UP000030151"/>
    </source>
</evidence>
<sequence>MLIARYFSLLATLACATAAPLIERTGLLPPSQDPWYEAPKDLDALAPGSILKSRKPPAPIAAFGIESVNLQAAHQIMYKTTNSFNGSTATVTTVLIPHNADLTKVLSYQSIVDAASIDCATSYALQLGSKSGVVFGTFTTQAELFLIAALLDKGWVVVLPDYLGPHSAFLANRLAAHAVLDGIRAVTKSTAFTGVQHNATVALWGYSGGSVATGWAAELHASYAPELNIVGAALGGTVPSIPPVVKAVNKGYAAGLLPSGFLGLAAEYPELKGIIHEQVVPKHRPAFEKVRKQCLVADLEEFFYEDVVAMLEEPSILTSGALATILGEVAMGKSAPKMPLYVYKPVHDEISPVVNTDDLVEFYCANGGSVQYERDWVSLHGTLLATGAPKALSWLIGLVDGKPQPTGCSTSNVFSSFLDLKALEIFPKAILDDLWALLKEPIGPRRHWYWL</sequence>
<feature type="chain" id="PRO_5013436206" evidence="2">
    <location>
        <begin position="19"/>
        <end position="451"/>
    </location>
</feature>
<dbReference type="AlphaFoldDB" id="A0A014QTN8"/>
<dbReference type="InterPro" id="IPR029058">
    <property type="entry name" value="AB_hydrolase_fold"/>
</dbReference>
<dbReference type="EMBL" id="JELW01000052">
    <property type="protein sequence ID" value="EXU96263.1"/>
    <property type="molecule type" value="Genomic_DNA"/>
</dbReference>
<dbReference type="OrthoDB" id="2373480at2759"/>
<reference evidence="3 4" key="1">
    <citation type="submission" date="2014-02" db="EMBL/GenBank/DDBJ databases">
        <title>The genome sequence of the entomopathogenic fungus Metarhizium robertsii ARSEF 2575.</title>
        <authorList>
            <person name="Giuliano Garisto Donzelli B."/>
            <person name="Roe B.A."/>
            <person name="Macmil S.L."/>
            <person name="Krasnoff S.B."/>
            <person name="Gibson D.M."/>
        </authorList>
    </citation>
    <scope>NUCLEOTIDE SEQUENCE [LARGE SCALE GENOMIC DNA]</scope>
    <source>
        <strain evidence="3 4">ARSEF 2575</strain>
    </source>
</reference>
<dbReference type="PANTHER" id="PTHR34853:SF5">
    <property type="entry name" value="LIP-DOMAIN-CONTAINING PROTEIN-RELATED"/>
    <property type="match status" value="1"/>
</dbReference>
<organism evidence="3 4">
    <name type="scientific">Metarhizium robertsii</name>
    <dbReference type="NCBI Taxonomy" id="568076"/>
    <lineage>
        <taxon>Eukaryota</taxon>
        <taxon>Fungi</taxon>
        <taxon>Dikarya</taxon>
        <taxon>Ascomycota</taxon>
        <taxon>Pezizomycotina</taxon>
        <taxon>Sordariomycetes</taxon>
        <taxon>Hypocreomycetidae</taxon>
        <taxon>Hypocreales</taxon>
        <taxon>Clavicipitaceae</taxon>
        <taxon>Metarhizium</taxon>
    </lineage>
</organism>
<dbReference type="InterPro" id="IPR005152">
    <property type="entry name" value="Lipase_secreted"/>
</dbReference>
<comment type="caution">
    <text evidence="3">The sequence shown here is derived from an EMBL/GenBank/DDBJ whole genome shotgun (WGS) entry which is preliminary data.</text>
</comment>
<protein>
    <submittedName>
        <fullName evidence="3">Secretory lipase family protein</fullName>
    </submittedName>
</protein>
<dbReference type="Proteomes" id="UP000030151">
    <property type="component" value="Unassembled WGS sequence"/>
</dbReference>
<dbReference type="SUPFAM" id="SSF53474">
    <property type="entry name" value="alpha/beta-Hydrolases"/>
    <property type="match status" value="1"/>
</dbReference>
<dbReference type="Gene3D" id="3.40.50.1820">
    <property type="entry name" value="alpha/beta hydrolase"/>
    <property type="match status" value="1"/>
</dbReference>
<dbReference type="GO" id="GO:0016042">
    <property type="term" value="P:lipid catabolic process"/>
    <property type="evidence" value="ECO:0007669"/>
    <property type="project" value="UniProtKB-UniRule"/>
</dbReference>
<dbReference type="Gene3D" id="1.10.260.130">
    <property type="match status" value="1"/>
</dbReference>
<keyword evidence="1" id="KW-0378">Hydrolase</keyword>